<proteinExistence type="predicted"/>
<dbReference type="STRING" id="1219011.GCA_001895045_00703"/>
<dbReference type="GO" id="GO:0051537">
    <property type="term" value="F:2 iron, 2 sulfur cluster binding"/>
    <property type="evidence" value="ECO:0007669"/>
    <property type="project" value="InterPro"/>
</dbReference>
<dbReference type="PANTHER" id="PTHR42794">
    <property type="entry name" value="HEMIN IMPORT ATP-BINDING PROTEIN HMUV"/>
    <property type="match status" value="1"/>
</dbReference>
<dbReference type="InterPro" id="IPR024726">
    <property type="entry name" value="FhuF_C"/>
</dbReference>
<keyword evidence="1" id="KW-0547">Nucleotide-binding</keyword>
<evidence type="ECO:0000256" key="3">
    <source>
        <dbReference type="SAM" id="MobiDB-lite"/>
    </source>
</evidence>
<evidence type="ECO:0000313" key="6">
    <source>
        <dbReference type="Proteomes" id="UP000249091"/>
    </source>
</evidence>
<feature type="region of interest" description="Disordered" evidence="3">
    <location>
        <begin position="577"/>
        <end position="615"/>
    </location>
</feature>
<keyword evidence="6" id="KW-1185">Reference proteome</keyword>
<dbReference type="Gene3D" id="3.40.50.300">
    <property type="entry name" value="P-loop containing nucleotide triphosphate hydrolases"/>
    <property type="match status" value="1"/>
</dbReference>
<protein>
    <submittedName>
        <fullName evidence="5">ABC transporter ATPase</fullName>
    </submittedName>
</protein>
<dbReference type="Pfam" id="PF11575">
    <property type="entry name" value="FhuF_C"/>
    <property type="match status" value="1"/>
</dbReference>
<organism evidence="5 6">
    <name type="scientific">Rhodococcus coprophilus</name>
    <dbReference type="NCBI Taxonomy" id="38310"/>
    <lineage>
        <taxon>Bacteria</taxon>
        <taxon>Bacillati</taxon>
        <taxon>Actinomycetota</taxon>
        <taxon>Actinomycetes</taxon>
        <taxon>Mycobacteriales</taxon>
        <taxon>Nocardiaceae</taxon>
        <taxon>Rhodococcus</taxon>
    </lineage>
</organism>
<dbReference type="GO" id="GO:0016887">
    <property type="term" value="F:ATP hydrolysis activity"/>
    <property type="evidence" value="ECO:0007669"/>
    <property type="project" value="InterPro"/>
</dbReference>
<feature type="domain" description="ABC transporter" evidence="4">
    <location>
        <begin position="6"/>
        <end position="251"/>
    </location>
</feature>
<accession>A0A2X4WZ18</accession>
<dbReference type="GO" id="GO:0005524">
    <property type="term" value="F:ATP binding"/>
    <property type="evidence" value="ECO:0007669"/>
    <property type="project" value="UniProtKB-KW"/>
</dbReference>
<dbReference type="InterPro" id="IPR003593">
    <property type="entry name" value="AAA+_ATPase"/>
</dbReference>
<dbReference type="RefSeq" id="WP_072698628.1">
    <property type="nucleotide sequence ID" value="NZ_JAFBBL010000001.1"/>
</dbReference>
<dbReference type="Pfam" id="PF00005">
    <property type="entry name" value="ABC_tran"/>
    <property type="match status" value="1"/>
</dbReference>
<evidence type="ECO:0000313" key="5">
    <source>
        <dbReference type="EMBL" id="SQI29404.1"/>
    </source>
</evidence>
<evidence type="ECO:0000256" key="2">
    <source>
        <dbReference type="ARBA" id="ARBA00022840"/>
    </source>
</evidence>
<dbReference type="SMART" id="SM00382">
    <property type="entry name" value="AAA"/>
    <property type="match status" value="1"/>
</dbReference>
<reference evidence="5 6" key="1">
    <citation type="submission" date="2018-06" db="EMBL/GenBank/DDBJ databases">
        <authorList>
            <consortium name="Pathogen Informatics"/>
            <person name="Doyle S."/>
        </authorList>
    </citation>
    <scope>NUCLEOTIDE SEQUENCE [LARGE SCALE GENOMIC DNA]</scope>
    <source>
        <strain evidence="5 6">NCTC10994</strain>
    </source>
</reference>
<dbReference type="InterPro" id="IPR003439">
    <property type="entry name" value="ABC_transporter-like_ATP-bd"/>
</dbReference>
<dbReference type="PANTHER" id="PTHR42794:SF2">
    <property type="entry name" value="ABC TRANSPORTER ATP-BINDING PROTEIN"/>
    <property type="match status" value="1"/>
</dbReference>
<dbReference type="KEGG" id="rcr:NCTC10994_00985"/>
<dbReference type="InterPro" id="IPR027417">
    <property type="entry name" value="P-loop_NTPase"/>
</dbReference>
<dbReference type="Proteomes" id="UP000249091">
    <property type="component" value="Chromosome 1"/>
</dbReference>
<name>A0A2X4WZ18_9NOCA</name>
<sequence length="615" mass="65904">MTDIVLDLTDVAVGYHARRALRPTTTRIVASNIDAVARRGELTVLLGPNGSGKSTLLRTLCGLQPALRGSITLSGNDLHAMPAAELARTIAVVLTDRVDPGMLSARELAGLGRTPHLGLGGRMSARDHAVVAWALDAVGATHLADRPASELSDGERQRVLTARALAQEPTLLVLDEPTAFLDVPSRVALVELLRAAAREHHLAVVMSTHDLELALRVADHVWLVDRTGRLSTGTPERLALDGRIGDVFDSRSLRFDVGSGVFTLTPAHKSPIRARVRAPQPAASAIGRLLGREGAVVVDDDQPADLLVDTGEGLSVFHAGKVRPVEGLDALPRVLRDLPRTDLRLAPGNAVTSTLETLASISPCFTATTGDRGPSRWRPVHDLYDYADALAGVVGHVGARIGTTEYRVAASTLYLGYAARLWSLALGGIVRTGILPDVDRLLWRDVDGRIDLHLPDAVGWVDDDLDELVEVAREMVLGRHMEPMIAAIRAAEPMSARLLRGNTASALIGAARVLDGEAGTVAVKLAETILLDQRLVDTVDREGPGFRRRSCCLFYRTPASGYCEDCVLTRPNALEKKEESACPPLNPKGSRPRLSSPKAEGANSAGLSRRTRNRC</sequence>
<evidence type="ECO:0000256" key="1">
    <source>
        <dbReference type="ARBA" id="ARBA00022741"/>
    </source>
</evidence>
<dbReference type="PROSITE" id="PS50893">
    <property type="entry name" value="ABC_TRANSPORTER_2"/>
    <property type="match status" value="1"/>
</dbReference>
<dbReference type="AlphaFoldDB" id="A0A2X4WZ18"/>
<keyword evidence="2" id="KW-0067">ATP-binding</keyword>
<dbReference type="CDD" id="cd03214">
    <property type="entry name" value="ABC_Iron-Siderophores_B12_Hemin"/>
    <property type="match status" value="1"/>
</dbReference>
<dbReference type="SUPFAM" id="SSF52540">
    <property type="entry name" value="P-loop containing nucleoside triphosphate hydrolases"/>
    <property type="match status" value="1"/>
</dbReference>
<dbReference type="EMBL" id="LS483468">
    <property type="protein sequence ID" value="SQI29404.1"/>
    <property type="molecule type" value="Genomic_DNA"/>
</dbReference>
<gene>
    <name evidence="5" type="primary">yusV_1</name>
    <name evidence="5" type="ORF">NCTC10994_00985</name>
</gene>
<evidence type="ECO:0000259" key="4">
    <source>
        <dbReference type="PROSITE" id="PS50893"/>
    </source>
</evidence>